<dbReference type="InterPro" id="IPR013563">
    <property type="entry name" value="Oligopep_ABC_C"/>
</dbReference>
<dbReference type="CDD" id="cd03257">
    <property type="entry name" value="ABC_NikE_OppD_transporters"/>
    <property type="match status" value="1"/>
</dbReference>
<dbReference type="PANTHER" id="PTHR43297">
    <property type="entry name" value="OLIGOPEPTIDE TRANSPORT ATP-BINDING PROTEIN APPD"/>
    <property type="match status" value="1"/>
</dbReference>
<evidence type="ECO:0000256" key="1">
    <source>
        <dbReference type="ARBA" id="ARBA00004202"/>
    </source>
</evidence>
<reference evidence="9" key="2">
    <citation type="journal article" date="2021" name="PeerJ">
        <title>Extensive microbial diversity within the chicken gut microbiome revealed by metagenomics and culture.</title>
        <authorList>
            <person name="Gilroy R."/>
            <person name="Ravi A."/>
            <person name="Getino M."/>
            <person name="Pursley I."/>
            <person name="Horton D.L."/>
            <person name="Alikhan N.F."/>
            <person name="Baker D."/>
            <person name="Gharbi K."/>
            <person name="Hall N."/>
            <person name="Watson M."/>
            <person name="Adriaenssens E.M."/>
            <person name="Foster-Nyarko E."/>
            <person name="Jarju S."/>
            <person name="Secka A."/>
            <person name="Antonio M."/>
            <person name="Oren A."/>
            <person name="Chaudhuri R.R."/>
            <person name="La Ragione R."/>
            <person name="Hildebrand F."/>
            <person name="Pallen M.J."/>
        </authorList>
    </citation>
    <scope>NUCLEOTIDE SEQUENCE</scope>
    <source>
        <strain evidence="9">ChiHile30-977</strain>
    </source>
</reference>
<dbReference type="GO" id="GO:0005524">
    <property type="term" value="F:ATP binding"/>
    <property type="evidence" value="ECO:0007669"/>
    <property type="project" value="UniProtKB-KW"/>
</dbReference>
<evidence type="ECO:0000256" key="2">
    <source>
        <dbReference type="ARBA" id="ARBA00005417"/>
    </source>
</evidence>
<dbReference type="AlphaFoldDB" id="A0A9D0YXQ1"/>
<keyword evidence="4" id="KW-1003">Cell membrane</keyword>
<keyword evidence="7" id="KW-0472">Membrane</keyword>
<accession>A0A9D0YXQ1</accession>
<evidence type="ECO:0000256" key="6">
    <source>
        <dbReference type="ARBA" id="ARBA00022840"/>
    </source>
</evidence>
<dbReference type="InterPro" id="IPR050388">
    <property type="entry name" value="ABC_Ni/Peptide_Import"/>
</dbReference>
<proteinExistence type="inferred from homology"/>
<comment type="subcellular location">
    <subcellularLocation>
        <location evidence="1">Cell membrane</location>
        <topology evidence="1">Peripheral membrane protein</topology>
    </subcellularLocation>
</comment>
<evidence type="ECO:0000313" key="9">
    <source>
        <dbReference type="EMBL" id="HIQ62728.1"/>
    </source>
</evidence>
<evidence type="ECO:0000256" key="4">
    <source>
        <dbReference type="ARBA" id="ARBA00022475"/>
    </source>
</evidence>
<dbReference type="GO" id="GO:0015833">
    <property type="term" value="P:peptide transport"/>
    <property type="evidence" value="ECO:0007669"/>
    <property type="project" value="InterPro"/>
</dbReference>
<dbReference type="NCBIfam" id="TIGR01727">
    <property type="entry name" value="oligo_HPY"/>
    <property type="match status" value="1"/>
</dbReference>
<organism evidence="9 10">
    <name type="scientific">Candidatus Avichristensenella intestinipullorum</name>
    <dbReference type="NCBI Taxonomy" id="2840693"/>
    <lineage>
        <taxon>Bacteria</taxon>
        <taxon>Bacillati</taxon>
        <taxon>Bacillota</taxon>
        <taxon>Clostridia</taxon>
        <taxon>Candidatus Avichristensenella</taxon>
    </lineage>
</organism>
<protein>
    <submittedName>
        <fullName evidence="9">ABC transporter ATP-binding protein</fullName>
    </submittedName>
</protein>
<evidence type="ECO:0000256" key="5">
    <source>
        <dbReference type="ARBA" id="ARBA00022741"/>
    </source>
</evidence>
<dbReference type="GO" id="GO:0016887">
    <property type="term" value="F:ATP hydrolysis activity"/>
    <property type="evidence" value="ECO:0007669"/>
    <property type="project" value="InterPro"/>
</dbReference>
<dbReference type="SUPFAM" id="SSF52540">
    <property type="entry name" value="P-loop containing nucleoside triphosphate hydrolases"/>
    <property type="match status" value="1"/>
</dbReference>
<keyword evidence="6 9" id="KW-0067">ATP-binding</keyword>
<dbReference type="InterPro" id="IPR003439">
    <property type="entry name" value="ABC_transporter-like_ATP-bd"/>
</dbReference>
<dbReference type="EMBL" id="DVFI01000059">
    <property type="protein sequence ID" value="HIQ62728.1"/>
    <property type="molecule type" value="Genomic_DNA"/>
</dbReference>
<dbReference type="PANTHER" id="PTHR43297:SF2">
    <property type="entry name" value="DIPEPTIDE TRANSPORT ATP-BINDING PROTEIN DPPD"/>
    <property type="match status" value="1"/>
</dbReference>
<evidence type="ECO:0000259" key="8">
    <source>
        <dbReference type="PROSITE" id="PS50893"/>
    </source>
</evidence>
<comment type="similarity">
    <text evidence="2">Belongs to the ABC transporter superfamily.</text>
</comment>
<dbReference type="Proteomes" id="UP000886819">
    <property type="component" value="Unassembled WGS sequence"/>
</dbReference>
<name>A0A9D0YXQ1_9FIRM</name>
<dbReference type="GO" id="GO:0005886">
    <property type="term" value="C:plasma membrane"/>
    <property type="evidence" value="ECO:0007669"/>
    <property type="project" value="UniProtKB-SubCell"/>
</dbReference>
<dbReference type="PROSITE" id="PS00211">
    <property type="entry name" value="ABC_TRANSPORTER_1"/>
    <property type="match status" value="1"/>
</dbReference>
<feature type="domain" description="ABC transporter" evidence="8">
    <location>
        <begin position="6"/>
        <end position="258"/>
    </location>
</feature>
<evidence type="ECO:0000313" key="10">
    <source>
        <dbReference type="Proteomes" id="UP000886819"/>
    </source>
</evidence>
<keyword evidence="3" id="KW-0813">Transport</keyword>
<comment type="caution">
    <text evidence="9">The sequence shown here is derived from an EMBL/GenBank/DDBJ whole genome shotgun (WGS) entry which is preliminary data.</text>
</comment>
<gene>
    <name evidence="9" type="ORF">IAA66_03965</name>
</gene>
<dbReference type="SMART" id="SM00382">
    <property type="entry name" value="AAA"/>
    <property type="match status" value="1"/>
</dbReference>
<dbReference type="InterPro" id="IPR017871">
    <property type="entry name" value="ABC_transporter-like_CS"/>
</dbReference>
<dbReference type="FunFam" id="3.40.50.300:FF:000016">
    <property type="entry name" value="Oligopeptide ABC transporter ATP-binding component"/>
    <property type="match status" value="1"/>
</dbReference>
<dbReference type="Pfam" id="PF00005">
    <property type="entry name" value="ABC_tran"/>
    <property type="match status" value="1"/>
</dbReference>
<dbReference type="Pfam" id="PF08352">
    <property type="entry name" value="oligo_HPY"/>
    <property type="match status" value="1"/>
</dbReference>
<sequence>MSETILELKELKTYFSRSDGLWSKAVDGVSFSVKKGETLCVVGESGCGKSMTALSIMGLLPKPRARIVGGQILLNGQDLTALDDTEMCKVRGRKISMIFQEPMTSLNPVKTIGYQVAEAVLTHTNISRKDAMDQAIEMLRMVGISRPESIVKEYPHQLSGGMRQRVMIAMALICRPDLLIADEPTTALDVTIQAQVLSIIREMKQKLGMAVLFITHDFGVVAEMADSVAVMYAGQIVEFASVRDIFKTPMHPYTQALMASIPFMDQQKEVLYAIAGTVPDASRYPDSCRFAPRCEKALNGECTNADQPVPLVEVTPGHYARCILSNAKGATA</sequence>
<keyword evidence="5" id="KW-0547">Nucleotide-binding</keyword>
<dbReference type="InterPro" id="IPR027417">
    <property type="entry name" value="P-loop_NTPase"/>
</dbReference>
<dbReference type="Gene3D" id="3.40.50.300">
    <property type="entry name" value="P-loop containing nucleotide triphosphate hydrolases"/>
    <property type="match status" value="1"/>
</dbReference>
<dbReference type="InterPro" id="IPR003593">
    <property type="entry name" value="AAA+_ATPase"/>
</dbReference>
<evidence type="ECO:0000256" key="3">
    <source>
        <dbReference type="ARBA" id="ARBA00022448"/>
    </source>
</evidence>
<reference evidence="9" key="1">
    <citation type="submission" date="2020-10" db="EMBL/GenBank/DDBJ databases">
        <authorList>
            <person name="Gilroy R."/>
        </authorList>
    </citation>
    <scope>NUCLEOTIDE SEQUENCE</scope>
    <source>
        <strain evidence="9">ChiHile30-977</strain>
    </source>
</reference>
<evidence type="ECO:0000256" key="7">
    <source>
        <dbReference type="ARBA" id="ARBA00023136"/>
    </source>
</evidence>
<dbReference type="PROSITE" id="PS50893">
    <property type="entry name" value="ABC_TRANSPORTER_2"/>
    <property type="match status" value="1"/>
</dbReference>